<dbReference type="Gramene" id="rna-AYBTSS11_LOCUS28617">
    <property type="protein sequence ID" value="CAJ1976479.1"/>
    <property type="gene ID" value="gene-AYBTSS11_LOCUS28617"/>
</dbReference>
<accession>A0AA86W156</accession>
<dbReference type="AlphaFoldDB" id="A0AA86W156"/>
<organism evidence="1 2">
    <name type="scientific">Sphenostylis stenocarpa</name>
    <dbReference type="NCBI Taxonomy" id="92480"/>
    <lineage>
        <taxon>Eukaryota</taxon>
        <taxon>Viridiplantae</taxon>
        <taxon>Streptophyta</taxon>
        <taxon>Embryophyta</taxon>
        <taxon>Tracheophyta</taxon>
        <taxon>Spermatophyta</taxon>
        <taxon>Magnoliopsida</taxon>
        <taxon>eudicotyledons</taxon>
        <taxon>Gunneridae</taxon>
        <taxon>Pentapetalae</taxon>
        <taxon>rosids</taxon>
        <taxon>fabids</taxon>
        <taxon>Fabales</taxon>
        <taxon>Fabaceae</taxon>
        <taxon>Papilionoideae</taxon>
        <taxon>50 kb inversion clade</taxon>
        <taxon>NPAAA clade</taxon>
        <taxon>indigoferoid/millettioid clade</taxon>
        <taxon>Phaseoleae</taxon>
        <taxon>Sphenostylis</taxon>
    </lineage>
</organism>
<dbReference type="PANTHER" id="PTHR38940:SF5">
    <property type="match status" value="1"/>
</dbReference>
<dbReference type="PANTHER" id="PTHR38940">
    <property type="entry name" value="PLUS3 DOMAIN-CONTAINING PROTEIN"/>
    <property type="match status" value="1"/>
</dbReference>
<protein>
    <submittedName>
        <fullName evidence="1">Uncharacterized protein</fullName>
    </submittedName>
</protein>
<reference evidence="1" key="1">
    <citation type="submission" date="2023-10" db="EMBL/GenBank/DDBJ databases">
        <authorList>
            <person name="Domelevo Entfellner J.-B."/>
        </authorList>
    </citation>
    <scope>NUCLEOTIDE SEQUENCE</scope>
</reference>
<proteinExistence type="predicted"/>
<dbReference type="Proteomes" id="UP001189624">
    <property type="component" value="Chromosome 10"/>
</dbReference>
<keyword evidence="2" id="KW-1185">Reference proteome</keyword>
<evidence type="ECO:0000313" key="2">
    <source>
        <dbReference type="Proteomes" id="UP001189624"/>
    </source>
</evidence>
<dbReference type="EMBL" id="OY731407">
    <property type="protein sequence ID" value="CAJ1976479.1"/>
    <property type="molecule type" value="Genomic_DNA"/>
</dbReference>
<name>A0AA86W156_9FABA</name>
<gene>
    <name evidence="1" type="ORF">AYBTSS11_LOCUS28617</name>
</gene>
<sequence>MKDWEKNSCAQANNGTAIISKIKGKKSTISGQVDEMPISNLLLQADEPKCSLKENPSRKHCNGRIETGVVNQVVEKEDGLYTRVEHVIVYNGSAALGTNLTPGINPSPKLESTAENDSQTVDCEATCAGTSAVLASKSNENKIKSQVNEMMLLCSKNSPIMPSPCNNRIRMTRNEGKEKSLSDEDSNVNLPNEDDVHTSFESCHSSGLLLAGKKRSNFLQGIIGNKKLKKPIQETSYSNVQTDSSFMNLISNMMKRCAQSTQDEDKSLALNLENPNHHLQQPDQKLFTCKRNQDPKLRHAGFSSNFQSMLGAKFKNVGTRISQVGEASKEFAPGNKVHGIDAAPVTFYAENNSLYRQYLTSNKLEVSERRLAFPSIPPQTSPVNSLNSHEHWEDNSLENENCYKLGPTREKEGMPLLPLHLPSTGQNRNNNENVEWYALYERKEICHKIETVEGLWINRFLPKSTSPLTVFDHLNKRGDSEDHFTPCSMLPQSHKHISLNNCKTEEAREQSADDQLLRDQNLHNCCSNEENSTVLKDDNGSQYHSATHKFKSFTPFPGLRDSRPIISMFARRLGAIKQWQHIE</sequence>
<evidence type="ECO:0000313" key="1">
    <source>
        <dbReference type="EMBL" id="CAJ1976479.1"/>
    </source>
</evidence>